<comment type="caution">
    <text evidence="16">The sequence shown here is derived from an EMBL/GenBank/DDBJ whole genome shotgun (WGS) entry which is preliminary data.</text>
</comment>
<feature type="chain" id="PRO_5001925045" evidence="13">
    <location>
        <begin position="23"/>
        <end position="830"/>
    </location>
</feature>
<feature type="domain" description="TonB-dependent receptor-like beta-barrel" evidence="14">
    <location>
        <begin position="289"/>
        <end position="791"/>
    </location>
</feature>
<organism evidence="16 17">
    <name type="scientific">Prevotella bivia DNF00320</name>
    <dbReference type="NCBI Taxonomy" id="1401068"/>
    <lineage>
        <taxon>Bacteria</taxon>
        <taxon>Pseudomonadati</taxon>
        <taxon>Bacteroidota</taxon>
        <taxon>Bacteroidia</taxon>
        <taxon>Bacteroidales</taxon>
        <taxon>Prevotellaceae</taxon>
        <taxon>Prevotella</taxon>
    </lineage>
</organism>
<keyword evidence="8 12" id="KW-0798">TonB box</keyword>
<evidence type="ECO:0000256" key="3">
    <source>
        <dbReference type="ARBA" id="ARBA00022452"/>
    </source>
</evidence>
<keyword evidence="13" id="KW-0732">Signal</keyword>
<dbReference type="InterPro" id="IPR039426">
    <property type="entry name" value="TonB-dep_rcpt-like"/>
</dbReference>
<name>A0A096BRB9_9BACT</name>
<dbReference type="Proteomes" id="UP000029525">
    <property type="component" value="Unassembled WGS sequence"/>
</dbReference>
<proteinExistence type="inferred from homology"/>
<keyword evidence="7" id="KW-0406">Ion transport</keyword>
<dbReference type="Gene3D" id="2.40.170.20">
    <property type="entry name" value="TonB-dependent receptor, beta-barrel domain"/>
    <property type="match status" value="2"/>
</dbReference>
<keyword evidence="10 11" id="KW-0998">Cell outer membrane</keyword>
<keyword evidence="3 11" id="KW-1134">Transmembrane beta strand</keyword>
<dbReference type="Pfam" id="PF00593">
    <property type="entry name" value="TonB_dep_Rec_b-barrel"/>
    <property type="match status" value="1"/>
</dbReference>
<evidence type="ECO:0000256" key="10">
    <source>
        <dbReference type="ARBA" id="ARBA00023237"/>
    </source>
</evidence>
<evidence type="ECO:0000256" key="11">
    <source>
        <dbReference type="PROSITE-ProRule" id="PRU01360"/>
    </source>
</evidence>
<evidence type="ECO:0000313" key="16">
    <source>
        <dbReference type="EMBL" id="KGF45217.1"/>
    </source>
</evidence>
<gene>
    <name evidence="16" type="ORF">HMPREF0647_03705</name>
</gene>
<evidence type="ECO:0000256" key="5">
    <source>
        <dbReference type="ARBA" id="ARBA00022692"/>
    </source>
</evidence>
<evidence type="ECO:0000256" key="8">
    <source>
        <dbReference type="ARBA" id="ARBA00023077"/>
    </source>
</evidence>
<comment type="subcellular location">
    <subcellularLocation>
        <location evidence="1 11">Cell outer membrane</location>
        <topology evidence="1 11">Multi-pass membrane protein</topology>
    </subcellularLocation>
</comment>
<evidence type="ECO:0000256" key="1">
    <source>
        <dbReference type="ARBA" id="ARBA00004571"/>
    </source>
</evidence>
<accession>A0A096BRB9</accession>
<dbReference type="Pfam" id="PF07715">
    <property type="entry name" value="Plug"/>
    <property type="match status" value="1"/>
</dbReference>
<dbReference type="EMBL" id="JRNQ01000018">
    <property type="protein sequence ID" value="KGF45217.1"/>
    <property type="molecule type" value="Genomic_DNA"/>
</dbReference>
<evidence type="ECO:0000259" key="15">
    <source>
        <dbReference type="Pfam" id="PF07715"/>
    </source>
</evidence>
<dbReference type="RefSeq" id="WP_036866437.1">
    <property type="nucleotide sequence ID" value="NZ_JRNQ01000018.1"/>
</dbReference>
<evidence type="ECO:0000256" key="12">
    <source>
        <dbReference type="RuleBase" id="RU003357"/>
    </source>
</evidence>
<evidence type="ECO:0000256" key="13">
    <source>
        <dbReference type="SAM" id="SignalP"/>
    </source>
</evidence>
<dbReference type="GO" id="GO:0006826">
    <property type="term" value="P:iron ion transport"/>
    <property type="evidence" value="ECO:0007669"/>
    <property type="project" value="UniProtKB-KW"/>
</dbReference>
<dbReference type="InterPro" id="IPR012910">
    <property type="entry name" value="Plug_dom"/>
</dbReference>
<dbReference type="PANTHER" id="PTHR32552:SF81">
    <property type="entry name" value="TONB-DEPENDENT OUTER MEMBRANE RECEPTOR"/>
    <property type="match status" value="1"/>
</dbReference>
<keyword evidence="6" id="KW-0408">Iron</keyword>
<evidence type="ECO:0000259" key="14">
    <source>
        <dbReference type="Pfam" id="PF00593"/>
    </source>
</evidence>
<evidence type="ECO:0000313" key="17">
    <source>
        <dbReference type="Proteomes" id="UP000029525"/>
    </source>
</evidence>
<dbReference type="InterPro" id="IPR000531">
    <property type="entry name" value="Beta-barrel_TonB"/>
</dbReference>
<evidence type="ECO:0000256" key="6">
    <source>
        <dbReference type="ARBA" id="ARBA00023004"/>
    </source>
</evidence>
<dbReference type="AlphaFoldDB" id="A0A096BRB9"/>
<keyword evidence="4" id="KW-0410">Iron transport</keyword>
<dbReference type="PANTHER" id="PTHR32552">
    <property type="entry name" value="FERRICHROME IRON RECEPTOR-RELATED"/>
    <property type="match status" value="1"/>
</dbReference>
<comment type="similarity">
    <text evidence="11 12">Belongs to the TonB-dependent receptor family.</text>
</comment>
<keyword evidence="2 11" id="KW-0813">Transport</keyword>
<dbReference type="PROSITE" id="PS52016">
    <property type="entry name" value="TONB_DEPENDENT_REC_3"/>
    <property type="match status" value="1"/>
</dbReference>
<evidence type="ECO:0000256" key="2">
    <source>
        <dbReference type="ARBA" id="ARBA00022448"/>
    </source>
</evidence>
<dbReference type="InterPro" id="IPR036942">
    <property type="entry name" value="Beta-barrel_TonB_sf"/>
</dbReference>
<protein>
    <submittedName>
        <fullName evidence="16">TonB-dependent receptor</fullName>
    </submittedName>
</protein>
<feature type="domain" description="TonB-dependent receptor plug" evidence="15">
    <location>
        <begin position="52"/>
        <end position="155"/>
    </location>
</feature>
<evidence type="ECO:0000256" key="9">
    <source>
        <dbReference type="ARBA" id="ARBA00023136"/>
    </source>
</evidence>
<dbReference type="GO" id="GO:0009279">
    <property type="term" value="C:cell outer membrane"/>
    <property type="evidence" value="ECO:0007669"/>
    <property type="project" value="UniProtKB-SubCell"/>
</dbReference>
<feature type="signal peptide" evidence="13">
    <location>
        <begin position="1"/>
        <end position="22"/>
    </location>
</feature>
<reference evidence="16 17" key="1">
    <citation type="submission" date="2014-07" db="EMBL/GenBank/DDBJ databases">
        <authorList>
            <person name="McCorrison J."/>
            <person name="Sanka R."/>
            <person name="Torralba M."/>
            <person name="Gillis M."/>
            <person name="Haft D.H."/>
            <person name="Methe B."/>
            <person name="Sutton G."/>
            <person name="Nelson K.E."/>
        </authorList>
    </citation>
    <scope>NUCLEOTIDE SEQUENCE [LARGE SCALE GENOMIC DNA]</scope>
    <source>
        <strain evidence="16 17">DNF00320</strain>
    </source>
</reference>
<keyword evidence="9 11" id="KW-0472">Membrane</keyword>
<keyword evidence="5 11" id="KW-0812">Transmembrane</keyword>
<evidence type="ECO:0000256" key="4">
    <source>
        <dbReference type="ARBA" id="ARBA00022496"/>
    </source>
</evidence>
<keyword evidence="16" id="KW-0675">Receptor</keyword>
<dbReference type="SUPFAM" id="SSF56935">
    <property type="entry name" value="Porins"/>
    <property type="match status" value="1"/>
</dbReference>
<sequence length="830" mass="92520">MQYRKIILGGLFVSLVPIGASADNHIVVNDSSKIYDIDEVVVIDQPKENFRLRKQPLSSTSFDATRLLNLNVQDLRQISIFVPSFTMPEYGSRYTSAMYIRGIGSRVNSPAVGIYVDGMPLQSKSAFNFHTYDVDRIDVLHGPQGTLYGVNTEGGLIRLYSKNPFQYQGTDVKLSIGSRLWRKAEISHYEKINDKVAFSLAGFYDGQNGFFHNQYDGTRADKMNEFGAKGRLKWKPTSRLSLDLIADYQYVHQNGFPYGQVVTAEEIAAAPITSPLYSLKPGTLEPNQNRQSNYRRNVINTGLGLKYAGNGFDINSMTSWQYLHDNMLMDIDYSPKDFLHMTERQHGNAITEELSIKSHNNSKWHWTFGAFGSYQWLKTTAPVYFDADMNSFLSRTITQNVYNGILNKMAAGMAKGFKALGMSKEAALEAAKKAASGIIKVAGGVTINMAMDPVPGIFQTPSYNFGVYHESNIEVTPRLTATLGLRYDYSHVAIDYETSARVAMNVNVMGAKLRPVITSMLNRHEDNSFNQLLPKVGLTYALNNGSNIYATWSKGYRAGGYNFQMFADILQAEVSGVARTARANVDIQHDDAFYEKVANTIAYKPETSWNYEVGTHLNLLDNQLHLDLSGFYMQIHNQQLSVMAGNYGFGRMMTNAGKSHSCGLEARLLGMALDNKLAYSLSYGFTSAQFDEYTDNTPSGTVDYKGKKVPFVPAHTLGSSADYLINIDPAALLDPTNKFHLRSVTIGMNVAAQGKTYWDEANTIAQKFYAVLGAHADANFGLFNINLWVRNFTNTKYNTFAVQNAATGTKYTFAQQGNPFQLGVDVNFHF</sequence>
<evidence type="ECO:0000256" key="7">
    <source>
        <dbReference type="ARBA" id="ARBA00023065"/>
    </source>
</evidence>
<dbReference type="OrthoDB" id="9775095at2"/>